<dbReference type="AlphaFoldDB" id="A0A225DW07"/>
<name>A0A225DW07_9BACT</name>
<evidence type="ECO:0000313" key="2">
    <source>
        <dbReference type="Proteomes" id="UP000214646"/>
    </source>
</evidence>
<dbReference type="EMBL" id="NIDE01000002">
    <property type="protein sequence ID" value="OWK45223.1"/>
    <property type="molecule type" value="Genomic_DNA"/>
</dbReference>
<sequence length="111" mass="12079">MVFDYEITKKGASDIREIQLWVTVDNGMTWQEAATVKPGQPLRANLGKDGTYGARVLIISGSGVFSVAPKRGDKPDVTVVVDTVRPEGRLSGVRPDTAPQLFWSGEWFGGQ</sequence>
<gene>
    <name evidence="1" type="ORF">FRUB_01554</name>
</gene>
<protein>
    <submittedName>
        <fullName evidence="1">Uncharacterized protein</fullName>
    </submittedName>
</protein>
<organism evidence="1 2">
    <name type="scientific">Fimbriiglobus ruber</name>
    <dbReference type="NCBI Taxonomy" id="1908690"/>
    <lineage>
        <taxon>Bacteria</taxon>
        <taxon>Pseudomonadati</taxon>
        <taxon>Planctomycetota</taxon>
        <taxon>Planctomycetia</taxon>
        <taxon>Gemmatales</taxon>
        <taxon>Gemmataceae</taxon>
        <taxon>Fimbriiglobus</taxon>
    </lineage>
</organism>
<comment type="caution">
    <text evidence="1">The sequence shown here is derived from an EMBL/GenBank/DDBJ whole genome shotgun (WGS) entry which is preliminary data.</text>
</comment>
<keyword evidence="2" id="KW-1185">Reference proteome</keyword>
<dbReference type="Proteomes" id="UP000214646">
    <property type="component" value="Unassembled WGS sequence"/>
</dbReference>
<proteinExistence type="predicted"/>
<reference evidence="2" key="1">
    <citation type="submission" date="2017-06" db="EMBL/GenBank/DDBJ databases">
        <title>Genome analysis of Fimbriiglobus ruber SP5, the first member of the order Planctomycetales with confirmed chitinolytic capability.</title>
        <authorList>
            <person name="Ravin N.V."/>
            <person name="Rakitin A.L."/>
            <person name="Ivanova A.A."/>
            <person name="Beletsky A.V."/>
            <person name="Kulichevskaya I.S."/>
            <person name="Mardanov A.V."/>
            <person name="Dedysh S.N."/>
        </authorList>
    </citation>
    <scope>NUCLEOTIDE SEQUENCE [LARGE SCALE GENOMIC DNA]</scope>
    <source>
        <strain evidence="2">SP5</strain>
    </source>
</reference>
<accession>A0A225DW07</accession>
<evidence type="ECO:0000313" key="1">
    <source>
        <dbReference type="EMBL" id="OWK45223.1"/>
    </source>
</evidence>